<evidence type="ECO:0000313" key="3">
    <source>
        <dbReference type="Proteomes" id="UP001472677"/>
    </source>
</evidence>
<reference evidence="2 3" key="1">
    <citation type="journal article" date="2024" name="G3 (Bethesda)">
        <title>Genome assembly of Hibiscus sabdariffa L. provides insights into metabolisms of medicinal natural products.</title>
        <authorList>
            <person name="Kim T."/>
        </authorList>
    </citation>
    <scope>NUCLEOTIDE SEQUENCE [LARGE SCALE GENOMIC DNA]</scope>
    <source>
        <strain evidence="2">TK-2024</strain>
        <tissue evidence="2">Old leaves</tissue>
    </source>
</reference>
<evidence type="ECO:0000256" key="1">
    <source>
        <dbReference type="SAM" id="MobiDB-lite"/>
    </source>
</evidence>
<proteinExistence type="predicted"/>
<evidence type="ECO:0000313" key="2">
    <source>
        <dbReference type="EMBL" id="KAK8558990.1"/>
    </source>
</evidence>
<dbReference type="PANTHER" id="PTHR34396">
    <property type="entry name" value="OS03G0264950 PROTEIN-RELATED"/>
    <property type="match status" value="1"/>
</dbReference>
<organism evidence="2 3">
    <name type="scientific">Hibiscus sabdariffa</name>
    <name type="common">roselle</name>
    <dbReference type="NCBI Taxonomy" id="183260"/>
    <lineage>
        <taxon>Eukaryota</taxon>
        <taxon>Viridiplantae</taxon>
        <taxon>Streptophyta</taxon>
        <taxon>Embryophyta</taxon>
        <taxon>Tracheophyta</taxon>
        <taxon>Spermatophyta</taxon>
        <taxon>Magnoliopsida</taxon>
        <taxon>eudicotyledons</taxon>
        <taxon>Gunneridae</taxon>
        <taxon>Pentapetalae</taxon>
        <taxon>rosids</taxon>
        <taxon>malvids</taxon>
        <taxon>Malvales</taxon>
        <taxon>Malvaceae</taxon>
        <taxon>Malvoideae</taxon>
        <taxon>Hibiscus</taxon>
    </lineage>
</organism>
<accession>A0ABR2EEN8</accession>
<dbReference type="Proteomes" id="UP001472677">
    <property type="component" value="Unassembled WGS sequence"/>
</dbReference>
<dbReference type="SUPFAM" id="SSF57667">
    <property type="entry name" value="beta-beta-alpha zinc fingers"/>
    <property type="match status" value="1"/>
</dbReference>
<dbReference type="PANTHER" id="PTHR34396:SF27">
    <property type="entry name" value="OS08G0208700 PROTEIN"/>
    <property type="match status" value="1"/>
</dbReference>
<keyword evidence="3" id="KW-1185">Reference proteome</keyword>
<sequence length="197" mass="22177">MLSSSTGSPKEPEKIEETPTSGTKRRKGKNPIEASSTEGGVGKRKITSTAWDHFKVIAGEKERDECIYCATKISCSTANGTNAMKHHTNRCKKAPFNLDKKQTILDFESKTRCNANGTIETVSVPKLWRFDQEEIRQALAKMVVIDELPFSFVEREGFRAFCKVAIPDFVPPSRATITRDCYAIFIERRKMLQGCYS</sequence>
<dbReference type="SUPFAM" id="SSF140996">
    <property type="entry name" value="Hermes dimerisation domain"/>
    <property type="match status" value="1"/>
</dbReference>
<feature type="region of interest" description="Disordered" evidence="1">
    <location>
        <begin position="1"/>
        <end position="44"/>
    </location>
</feature>
<gene>
    <name evidence="2" type="ORF">V6N12_042279</name>
</gene>
<evidence type="ECO:0008006" key="4">
    <source>
        <dbReference type="Google" id="ProtNLM"/>
    </source>
</evidence>
<comment type="caution">
    <text evidence="2">The sequence shown here is derived from an EMBL/GenBank/DDBJ whole genome shotgun (WGS) entry which is preliminary data.</text>
</comment>
<dbReference type="InterPro" id="IPR053031">
    <property type="entry name" value="Cuticle_assoc_protein"/>
</dbReference>
<dbReference type="InterPro" id="IPR036236">
    <property type="entry name" value="Znf_C2H2_sf"/>
</dbReference>
<dbReference type="SMART" id="SM00614">
    <property type="entry name" value="ZnF_BED"/>
    <property type="match status" value="1"/>
</dbReference>
<protein>
    <recommendedName>
        <fullName evidence="4">BED-type domain-containing protein</fullName>
    </recommendedName>
</protein>
<name>A0ABR2EEN8_9ROSI</name>
<dbReference type="EMBL" id="JBBPBM010000015">
    <property type="protein sequence ID" value="KAK8558990.1"/>
    <property type="molecule type" value="Genomic_DNA"/>
</dbReference>